<proteinExistence type="inferred from homology"/>
<dbReference type="GO" id="GO:0008168">
    <property type="term" value="F:methyltransferase activity"/>
    <property type="evidence" value="ECO:0007669"/>
    <property type="project" value="UniProtKB-KW"/>
</dbReference>
<evidence type="ECO:0000256" key="7">
    <source>
        <dbReference type="ARBA" id="ARBA00022692"/>
    </source>
</evidence>
<dbReference type="Proteomes" id="UP000815325">
    <property type="component" value="Unassembled WGS sequence"/>
</dbReference>
<keyword evidence="10" id="KW-0256">Endoplasmic reticulum</keyword>
<organism evidence="11 12">
    <name type="scientific">Dunaliella salina</name>
    <name type="common">Green alga</name>
    <name type="synonym">Protococcus salinus</name>
    <dbReference type="NCBI Taxonomy" id="3046"/>
    <lineage>
        <taxon>Eukaryota</taxon>
        <taxon>Viridiplantae</taxon>
        <taxon>Chlorophyta</taxon>
        <taxon>core chlorophytes</taxon>
        <taxon>Chlorophyceae</taxon>
        <taxon>CS clade</taxon>
        <taxon>Chlamydomonadales</taxon>
        <taxon>Dunaliellaceae</taxon>
        <taxon>Dunaliella</taxon>
    </lineage>
</organism>
<accession>A0ABQ7GIA6</accession>
<keyword evidence="12" id="KW-1185">Reference proteome</keyword>
<keyword evidence="9 10" id="KW-0472">Membrane</keyword>
<dbReference type="PROSITE" id="PS51564">
    <property type="entry name" value="SAM_ICMT"/>
    <property type="match status" value="1"/>
</dbReference>
<evidence type="ECO:0000256" key="9">
    <source>
        <dbReference type="ARBA" id="ARBA00023136"/>
    </source>
</evidence>
<dbReference type="Pfam" id="PF04140">
    <property type="entry name" value="ICMT"/>
    <property type="match status" value="1"/>
</dbReference>
<sequence length="195" mass="22716">MGLEWWWAPWQLQLFGVLLAFYHVTEFSLAAVFMRQQLSWSSWLITKPYCLAMGTGLLEFWLESWLLPRLKQITSISFLGLAIAVLGETIRKAGMITAGRNFTHTIQAQKNPEHQLVTWGIYRFIRHPGYLGWFLWSVGTQVLLVNPICAIGFALVAWRFFKARLRYEEALLVNFFGLDYVNYRARTPTYIPFLS</sequence>
<dbReference type="Gene3D" id="1.20.120.1630">
    <property type="match status" value="1"/>
</dbReference>
<dbReference type="InterPro" id="IPR007269">
    <property type="entry name" value="ICMT_MeTrfase"/>
</dbReference>
<protein>
    <recommendedName>
        <fullName evidence="3 10">Protein-S-isoprenylcysteine O-methyltransferase</fullName>
        <ecNumber evidence="3 10">2.1.1.100</ecNumber>
    </recommendedName>
</protein>
<evidence type="ECO:0000256" key="5">
    <source>
        <dbReference type="ARBA" id="ARBA00022679"/>
    </source>
</evidence>
<evidence type="ECO:0000256" key="6">
    <source>
        <dbReference type="ARBA" id="ARBA00022691"/>
    </source>
</evidence>
<feature type="transmembrane region" description="Helical" evidence="10">
    <location>
        <begin position="12"/>
        <end position="32"/>
    </location>
</feature>
<evidence type="ECO:0000256" key="4">
    <source>
        <dbReference type="ARBA" id="ARBA00022603"/>
    </source>
</evidence>
<dbReference type="EC" id="2.1.1.100" evidence="3 10"/>
<evidence type="ECO:0000256" key="3">
    <source>
        <dbReference type="ARBA" id="ARBA00012151"/>
    </source>
</evidence>
<name>A0ABQ7GIA6_DUNSA</name>
<comment type="cofactor">
    <cofactor evidence="10">
        <name>Zn(2+)</name>
        <dbReference type="ChEBI" id="CHEBI:29105"/>
    </cofactor>
    <text evidence="10">Divalent metal cations. Probably Zn(2+).</text>
</comment>
<reference evidence="11" key="1">
    <citation type="submission" date="2017-08" db="EMBL/GenBank/DDBJ databases">
        <authorList>
            <person name="Polle J.E."/>
            <person name="Barry K."/>
            <person name="Cushman J."/>
            <person name="Schmutz J."/>
            <person name="Tran D."/>
            <person name="Hathwaick L.T."/>
            <person name="Yim W.C."/>
            <person name="Jenkins J."/>
            <person name="Mckie-Krisberg Z.M."/>
            <person name="Prochnik S."/>
            <person name="Lindquist E."/>
            <person name="Dockter R.B."/>
            <person name="Adam C."/>
            <person name="Molina H."/>
            <person name="Bunkerborg J."/>
            <person name="Jin E."/>
            <person name="Buchheim M."/>
            <person name="Magnuson J."/>
        </authorList>
    </citation>
    <scope>NUCLEOTIDE SEQUENCE</scope>
    <source>
        <strain evidence="11">CCAP 19/18</strain>
    </source>
</reference>
<evidence type="ECO:0000256" key="8">
    <source>
        <dbReference type="ARBA" id="ARBA00022989"/>
    </source>
</evidence>
<feature type="transmembrane region" description="Helical" evidence="10">
    <location>
        <begin position="44"/>
        <end position="62"/>
    </location>
</feature>
<dbReference type="PANTHER" id="PTHR12714:SF9">
    <property type="entry name" value="PROTEIN-S-ISOPRENYLCYSTEINE O-METHYLTRANSFERASE"/>
    <property type="match status" value="1"/>
</dbReference>
<evidence type="ECO:0000256" key="2">
    <source>
        <dbReference type="ARBA" id="ARBA00009140"/>
    </source>
</evidence>
<dbReference type="EMBL" id="MU069762">
    <property type="protein sequence ID" value="KAF5834340.1"/>
    <property type="molecule type" value="Genomic_DNA"/>
</dbReference>
<keyword evidence="7 10" id="KW-0812">Transmembrane</keyword>
<keyword evidence="6 10" id="KW-0949">S-adenosyl-L-methionine</keyword>
<feature type="transmembrane region" description="Helical" evidence="10">
    <location>
        <begin position="133"/>
        <end position="158"/>
    </location>
</feature>
<comment type="catalytic activity">
    <reaction evidence="10">
        <text>[protein]-C-terminal S-[(2E,6E)-farnesyl]-L-cysteine + S-adenosyl-L-methionine = [protein]-C-terminal S-[(2E,6E)-farnesyl]-L-cysteine methyl ester + S-adenosyl-L-homocysteine</text>
        <dbReference type="Rhea" id="RHEA:21672"/>
        <dbReference type="Rhea" id="RHEA-COMP:12125"/>
        <dbReference type="Rhea" id="RHEA-COMP:12126"/>
        <dbReference type="ChEBI" id="CHEBI:57856"/>
        <dbReference type="ChEBI" id="CHEBI:59789"/>
        <dbReference type="ChEBI" id="CHEBI:90510"/>
        <dbReference type="ChEBI" id="CHEBI:90511"/>
        <dbReference type="EC" id="2.1.1.100"/>
    </reaction>
</comment>
<comment type="caution">
    <text evidence="10">Lacks conserved residue(s) required for the propagation of feature annotation.</text>
</comment>
<keyword evidence="8 10" id="KW-1133">Transmembrane helix</keyword>
<evidence type="ECO:0000313" key="11">
    <source>
        <dbReference type="EMBL" id="KAF5834340.1"/>
    </source>
</evidence>
<dbReference type="PANTHER" id="PTHR12714">
    <property type="entry name" value="PROTEIN-S ISOPRENYLCYSTEINE O-METHYLTRANSFERASE"/>
    <property type="match status" value="1"/>
</dbReference>
<keyword evidence="5" id="KW-0808">Transferase</keyword>
<evidence type="ECO:0000256" key="1">
    <source>
        <dbReference type="ARBA" id="ARBA00004141"/>
    </source>
</evidence>
<dbReference type="InterPro" id="IPR025770">
    <property type="entry name" value="PPMT_MeTrfase"/>
</dbReference>
<comment type="subcellular location">
    <subcellularLocation>
        <location evidence="10">Endoplasmic reticulum membrane</location>
        <topology evidence="10">Multi-pass membrane protein</topology>
    </subcellularLocation>
    <subcellularLocation>
        <location evidence="1">Membrane</location>
        <topology evidence="1">Multi-pass membrane protein</topology>
    </subcellularLocation>
</comment>
<comment type="similarity">
    <text evidence="2 10">Belongs to the class VI-like SAM-binding methyltransferase superfamily. Isoprenylcysteine carboxyl methyltransferase family.</text>
</comment>
<evidence type="ECO:0000256" key="10">
    <source>
        <dbReference type="RuleBase" id="RU362022"/>
    </source>
</evidence>
<evidence type="ECO:0000313" key="12">
    <source>
        <dbReference type="Proteomes" id="UP000815325"/>
    </source>
</evidence>
<keyword evidence="4 10" id="KW-0489">Methyltransferase</keyword>
<comment type="caution">
    <text evidence="11">The sequence shown here is derived from an EMBL/GenBank/DDBJ whole genome shotgun (WGS) entry which is preliminary data.</text>
</comment>
<gene>
    <name evidence="11" type="ORF">DUNSADRAFT_9003</name>
</gene>
<dbReference type="GO" id="GO:0032259">
    <property type="term" value="P:methylation"/>
    <property type="evidence" value="ECO:0007669"/>
    <property type="project" value="UniProtKB-KW"/>
</dbReference>